<reference evidence="2 3" key="2">
    <citation type="journal article" date="2006" name="Environ. Microbiol.">
        <title>Sequence analysis of three plasmids harboured in Rhodococcus erythropolis strain PR4.</title>
        <authorList>
            <person name="Sekine M."/>
            <person name="Tanikawa S."/>
            <person name="Omata S."/>
            <person name="Saito M."/>
            <person name="Fujisawa T."/>
            <person name="Tsukatani N."/>
            <person name="Tajima T."/>
            <person name="Sekigawa T."/>
            <person name="Kosugi H."/>
            <person name="Matsuo Y."/>
            <person name="Nishiko R."/>
            <person name="Imamura K."/>
            <person name="Ito M."/>
            <person name="Narita H."/>
            <person name="Tago S."/>
            <person name="Fujita N."/>
            <person name="Harayama S."/>
        </authorList>
    </citation>
    <scope>NUCLEOTIDE SEQUENCE [LARGE SCALE GENOMIC DNA]</scope>
    <source>
        <strain evidence="3">PR4 / NBRC 100887</strain>
    </source>
</reference>
<dbReference type="SUPFAM" id="SSF52540">
    <property type="entry name" value="P-loop containing nucleoside triphosphate hydrolases"/>
    <property type="match status" value="1"/>
</dbReference>
<dbReference type="EC" id="2.7.1.78" evidence="2"/>
<dbReference type="GO" id="GO:0051734">
    <property type="term" value="F:ATP-dependent polynucleotide 5'-hydroxyl-kinase activity"/>
    <property type="evidence" value="ECO:0007669"/>
    <property type="project" value="UniProtKB-EC"/>
</dbReference>
<dbReference type="EMBL" id="AP008957">
    <property type="protein sequence ID" value="BAH33205.1"/>
    <property type="molecule type" value="Genomic_DNA"/>
</dbReference>
<dbReference type="KEGG" id="rer:RER_24970"/>
<sequence length="282" mass="32029">MPKLLMLKGLPGSGKSTYARQLVEKNQYTRVNKDDLRAMLHNGAHSKSKEATVLSIRDAVVLEALSKGSNVVVDDTNFAPIHEIRLRELAKEHGAQFEFKLIDTPLQTCIEQDLKRLNSVGQKVIMQMYEQWLKPKPAAKPRYDPTLPNAVICDIDGTLAHMINRGPYDTSKYVDDAKDDTVHRAFARIAEGDTRIICSGRSADHRESTEQWLATHGITYDLLLMRPEGDVRKDSIVKRELYETFVEGKYNVRLVLDDRNQVVDMWRDELGLTCFQVAPGDF</sequence>
<dbReference type="Pfam" id="PF13671">
    <property type="entry name" value="AAA_33"/>
    <property type="match status" value="1"/>
</dbReference>
<dbReference type="eggNOG" id="COG4639">
    <property type="taxonomic scope" value="Bacteria"/>
</dbReference>
<gene>
    <name evidence="2" type="ordered locus">RER_24970</name>
</gene>
<keyword evidence="2" id="KW-0418">Kinase</keyword>
<proteinExistence type="predicted"/>
<keyword evidence="2" id="KW-0808">Transferase</keyword>
<accession>C0ZXX0</accession>
<dbReference type="InterPro" id="IPR027417">
    <property type="entry name" value="P-loop_NTPase"/>
</dbReference>
<evidence type="ECO:0000313" key="2">
    <source>
        <dbReference type="EMBL" id="BAH33205.1"/>
    </source>
</evidence>
<dbReference type="HOGENOM" id="CLU_911914_0_0_11"/>
<dbReference type="PANTHER" id="PTHR37807">
    <property type="entry name" value="OS07G0160300 PROTEIN"/>
    <property type="match status" value="1"/>
</dbReference>
<organism evidence="2 3">
    <name type="scientific">Rhodococcus erythropolis (strain PR4 / NBRC 100887)</name>
    <dbReference type="NCBI Taxonomy" id="234621"/>
    <lineage>
        <taxon>Bacteria</taxon>
        <taxon>Bacillati</taxon>
        <taxon>Actinomycetota</taxon>
        <taxon>Actinomycetes</taxon>
        <taxon>Mycobacteriales</taxon>
        <taxon>Nocardiaceae</taxon>
        <taxon>Rhodococcus</taxon>
        <taxon>Rhodococcus erythropolis group</taxon>
    </lineage>
</organism>
<reference evidence="3" key="1">
    <citation type="submission" date="2005-03" db="EMBL/GenBank/DDBJ databases">
        <title>Comparison of the complete genome sequences of Rhodococcus erythropolis PR4 and Rhodococcus opacus B4.</title>
        <authorList>
            <person name="Takarada H."/>
            <person name="Sekine M."/>
            <person name="Hosoyama A."/>
            <person name="Yamada R."/>
            <person name="Fujisawa T."/>
            <person name="Omata S."/>
            <person name="Shimizu A."/>
            <person name="Tsukatani N."/>
            <person name="Tanikawa S."/>
            <person name="Fujita N."/>
            <person name="Harayama S."/>
        </authorList>
    </citation>
    <scope>NUCLEOTIDE SEQUENCE [LARGE SCALE GENOMIC DNA]</scope>
    <source>
        <strain evidence="3">PR4 / NBRC 100887</strain>
    </source>
</reference>
<dbReference type="InterPro" id="IPR056782">
    <property type="entry name" value="HAD_PNKP"/>
</dbReference>
<dbReference type="AlphaFoldDB" id="C0ZXX0"/>
<dbReference type="PANTHER" id="PTHR37807:SF3">
    <property type="entry name" value="OS07G0160300 PROTEIN"/>
    <property type="match status" value="1"/>
</dbReference>
<name>C0ZXX0_RHOE4</name>
<evidence type="ECO:0000313" key="3">
    <source>
        <dbReference type="Proteomes" id="UP000002204"/>
    </source>
</evidence>
<dbReference type="Pfam" id="PF25109">
    <property type="entry name" value="HAD_PNKP"/>
    <property type="match status" value="1"/>
</dbReference>
<dbReference type="Proteomes" id="UP000002204">
    <property type="component" value="Chromosome"/>
</dbReference>
<dbReference type="InterPro" id="IPR023214">
    <property type="entry name" value="HAD_sf"/>
</dbReference>
<dbReference type="InterPro" id="IPR036412">
    <property type="entry name" value="HAD-like_sf"/>
</dbReference>
<evidence type="ECO:0000259" key="1">
    <source>
        <dbReference type="Pfam" id="PF25109"/>
    </source>
</evidence>
<feature type="domain" description="Polynucleotide kinase PNKP phosphatase" evidence="1">
    <location>
        <begin position="148"/>
        <end position="282"/>
    </location>
</feature>
<dbReference type="Gene3D" id="3.40.50.300">
    <property type="entry name" value="P-loop containing nucleotide triphosphate hydrolases"/>
    <property type="match status" value="1"/>
</dbReference>
<protein>
    <submittedName>
        <fullName evidence="2">Putative polynucleotide kinase</fullName>
        <ecNumber evidence="2">2.7.1.78</ecNumber>
    </submittedName>
</protein>
<dbReference type="RefSeq" id="WP_020907329.1">
    <property type="nucleotide sequence ID" value="NC_012490.1"/>
</dbReference>
<dbReference type="Gene3D" id="3.40.50.1000">
    <property type="entry name" value="HAD superfamily/HAD-like"/>
    <property type="match status" value="1"/>
</dbReference>
<dbReference type="SUPFAM" id="SSF56784">
    <property type="entry name" value="HAD-like"/>
    <property type="match status" value="1"/>
</dbReference>